<evidence type="ECO:0000313" key="2">
    <source>
        <dbReference type="Proteomes" id="UP000442707"/>
    </source>
</evidence>
<evidence type="ECO:0000313" key="1">
    <source>
        <dbReference type="EMBL" id="KAB1142402.1"/>
    </source>
</evidence>
<comment type="caution">
    <text evidence="1">The sequence shown here is derived from an EMBL/GenBank/DDBJ whole genome shotgun (WGS) entry which is preliminary data.</text>
</comment>
<protein>
    <submittedName>
        <fullName evidence="1">DUF2867 domain-containing protein</fullName>
    </submittedName>
</protein>
<name>A0A6H9UTW5_9ACTN</name>
<organism evidence="1 2">
    <name type="scientific">Streptomyces luteolifulvus</name>
    <dbReference type="NCBI Taxonomy" id="2615112"/>
    <lineage>
        <taxon>Bacteria</taxon>
        <taxon>Bacillati</taxon>
        <taxon>Actinomycetota</taxon>
        <taxon>Actinomycetes</taxon>
        <taxon>Kitasatosporales</taxon>
        <taxon>Streptomycetaceae</taxon>
        <taxon>Streptomyces</taxon>
    </lineage>
</organism>
<dbReference type="RefSeq" id="WP_150953572.1">
    <property type="nucleotide sequence ID" value="NZ_VZRB01000025.1"/>
</dbReference>
<keyword evidence="2" id="KW-1185">Reference proteome</keyword>
<proteinExistence type="predicted"/>
<accession>A0A6H9UTW5</accession>
<sequence length="133" mass="14705">MHKHKPVAVGFPEGARLIRTAVARPDYQDAYAMELRPGMPRDPAAWTGILGDSFPIAAQQDGEALMKVDTAGLDAWASIVIDEKHVTLCSSVKATALRSKLYWGVVKWFHPFMARTMMTRTHRRLARAAESGA</sequence>
<reference evidence="1 2" key="1">
    <citation type="submission" date="2019-09" db="EMBL/GenBank/DDBJ databases">
        <title>Screening of Novel Bioactive Compounds from Soil-Associated.</title>
        <authorList>
            <person name="Zhao S."/>
        </authorList>
    </citation>
    <scope>NUCLEOTIDE SEQUENCE [LARGE SCALE GENOMIC DNA]</scope>
    <source>
        <strain evidence="1 2">HIT-DPA4</strain>
    </source>
</reference>
<dbReference type="AlphaFoldDB" id="A0A6H9UTW5"/>
<dbReference type="Proteomes" id="UP000442707">
    <property type="component" value="Unassembled WGS sequence"/>
</dbReference>
<gene>
    <name evidence="1" type="ORF">F7R91_29615</name>
</gene>
<dbReference type="EMBL" id="VZRB01000025">
    <property type="protein sequence ID" value="KAB1142402.1"/>
    <property type="molecule type" value="Genomic_DNA"/>
</dbReference>